<feature type="domain" description="HTH araC/xylS-type" evidence="4">
    <location>
        <begin position="159"/>
        <end position="245"/>
    </location>
</feature>
<dbReference type="PROSITE" id="PS01124">
    <property type="entry name" value="HTH_ARAC_FAMILY_2"/>
    <property type="match status" value="1"/>
</dbReference>
<organism evidence="5 6">
    <name type="scientific">Vibrio cholerae serotype O1 (strain ATCC 39315 / El Tor Inaba N16961)</name>
    <dbReference type="NCBI Taxonomy" id="243277"/>
    <lineage>
        <taxon>Bacteria</taxon>
        <taxon>Pseudomonadati</taxon>
        <taxon>Pseudomonadota</taxon>
        <taxon>Gammaproteobacteria</taxon>
        <taxon>Vibrionales</taxon>
        <taxon>Vibrionaceae</taxon>
        <taxon>Vibrio</taxon>
    </lineage>
</organism>
<dbReference type="SUPFAM" id="SSF46689">
    <property type="entry name" value="Homeodomain-like"/>
    <property type="match status" value="1"/>
</dbReference>
<sequence length="279" mass="32753">MSKVIVQTGQFKGLRKQPLHNVLIYAPTIIWVTHGNKQLWWHDTTLNFHSADWLMLPANQYLTFVNVPQQAQFYSRTLTLHEAPPVEWITQSSQYERNEQPRVRVTAELAYCFELLYEMNQQSLSEETQRQFVLGFYAQLRDEKALHLLFPSDNASMRERLARYLSVNPGDEHNIETVSAHFAMSRATLARHLAAEGTGFREVLSEVRMNYALALLQELRPLMEVAVACGYQSLTRFSARFKQQYRLRLISIYKPLRISRKNKKSHLRWLLNYGLDYRD</sequence>
<dbReference type="EnsemblBacteria" id="AAF94235">
    <property type="protein sequence ID" value="AAF94235"/>
    <property type="gene ID" value="VC_1076"/>
</dbReference>
<dbReference type="PIR" id="D82243">
    <property type="entry name" value="D82243"/>
</dbReference>
<keyword evidence="6" id="KW-1185">Reference proteome</keyword>
<evidence type="ECO:0000256" key="3">
    <source>
        <dbReference type="ARBA" id="ARBA00023163"/>
    </source>
</evidence>
<dbReference type="KEGG" id="vch:VC_1076"/>
<dbReference type="STRING" id="243277.VC_1076"/>
<accession>Q9KT29</accession>
<evidence type="ECO:0000313" key="6">
    <source>
        <dbReference type="Proteomes" id="UP000000584"/>
    </source>
</evidence>
<dbReference type="AlphaFoldDB" id="Q9KT29"/>
<dbReference type="Proteomes" id="UP000000584">
    <property type="component" value="Chromosome I"/>
</dbReference>
<proteinExistence type="predicted"/>
<evidence type="ECO:0000256" key="2">
    <source>
        <dbReference type="ARBA" id="ARBA00023125"/>
    </source>
</evidence>
<dbReference type="SMART" id="SM00342">
    <property type="entry name" value="HTH_ARAC"/>
    <property type="match status" value="1"/>
</dbReference>
<dbReference type="GO" id="GO:0000976">
    <property type="term" value="F:transcription cis-regulatory region binding"/>
    <property type="evidence" value="ECO:0000318"/>
    <property type="project" value="GO_Central"/>
</dbReference>
<protein>
    <submittedName>
        <fullName evidence="5">Transcriptional regulator, AraC/XylS family</fullName>
    </submittedName>
</protein>
<dbReference type="HOGENOM" id="CLU_071578_1_2_6"/>
<evidence type="ECO:0000259" key="4">
    <source>
        <dbReference type="PROSITE" id="PS01124"/>
    </source>
</evidence>
<keyword evidence="1" id="KW-0805">Transcription regulation</keyword>
<gene>
    <name evidence="5" type="ordered locus">VC_1076</name>
</gene>
<dbReference type="InterPro" id="IPR009057">
    <property type="entry name" value="Homeodomain-like_sf"/>
</dbReference>
<dbReference type="Pfam" id="PF12833">
    <property type="entry name" value="HTH_18"/>
    <property type="match status" value="1"/>
</dbReference>
<keyword evidence="3" id="KW-0804">Transcription</keyword>
<dbReference type="Gene3D" id="1.10.10.60">
    <property type="entry name" value="Homeodomain-like"/>
    <property type="match status" value="1"/>
</dbReference>
<dbReference type="PANTHER" id="PTHR47894">
    <property type="entry name" value="HTH-TYPE TRANSCRIPTIONAL REGULATOR GADX"/>
    <property type="match status" value="1"/>
</dbReference>
<evidence type="ECO:0000256" key="1">
    <source>
        <dbReference type="ARBA" id="ARBA00023015"/>
    </source>
</evidence>
<dbReference type="PANTHER" id="PTHR47894:SF4">
    <property type="entry name" value="HTH-TYPE TRANSCRIPTIONAL REGULATOR GADX"/>
    <property type="match status" value="1"/>
</dbReference>
<dbReference type="InterPro" id="IPR018060">
    <property type="entry name" value="HTH_AraC"/>
</dbReference>
<reference evidence="5 6" key="1">
    <citation type="journal article" date="2000" name="Nature">
        <title>DNA sequence of both chromosomes of the cholera pathogen Vibrio cholerae.</title>
        <authorList>
            <person name="Heidelberg J.F."/>
            <person name="Eisen J.A."/>
            <person name="Nelson W.C."/>
            <person name="Clayton R.A."/>
            <person name="Gwinn M.L."/>
            <person name="Dodson R.J."/>
            <person name="Haft D.H."/>
            <person name="Hickey E.K."/>
            <person name="Peterson J.D."/>
            <person name="Umayam L.A."/>
            <person name="Gill S.R."/>
            <person name="Nelson K.E."/>
            <person name="Read T.D."/>
            <person name="Tettelin H."/>
            <person name="Richardson D."/>
            <person name="Ermolaeva M.D."/>
            <person name="Vamathevan J."/>
            <person name="Bass S."/>
            <person name="Qin H."/>
            <person name="Dragoi I."/>
            <person name="Sellers P."/>
            <person name="McDonald L."/>
            <person name="Utterback T."/>
            <person name="Fleishmann R.D."/>
            <person name="Nierman W.C."/>
            <person name="White O."/>
            <person name="Salzberg S.L."/>
            <person name="Smith H.O."/>
            <person name="Colwell R.R."/>
            <person name="Mekalanos J.J."/>
            <person name="Venter J.C."/>
            <person name="Fraser C.M."/>
        </authorList>
    </citation>
    <scope>NUCLEOTIDE SEQUENCE [LARGE SCALE GENOMIC DNA]</scope>
    <source>
        <strain evidence="6">ATCC 39315 / El Tor Inaba N16961</strain>
    </source>
</reference>
<dbReference type="eggNOG" id="COG2207">
    <property type="taxonomic scope" value="Bacteria"/>
</dbReference>
<dbReference type="EMBL" id="AE003852">
    <property type="protein sequence ID" value="AAF94235.1"/>
    <property type="molecule type" value="Genomic_DNA"/>
</dbReference>
<dbReference type="PATRIC" id="fig|243277.26.peg.1027"/>
<evidence type="ECO:0000313" key="5">
    <source>
        <dbReference type="EMBL" id="AAF94235.1"/>
    </source>
</evidence>
<keyword evidence="2" id="KW-0238">DNA-binding</keyword>
<name>Q9KT29_VIBCH</name>
<dbReference type="GO" id="GO:0003700">
    <property type="term" value="F:DNA-binding transcription factor activity"/>
    <property type="evidence" value="ECO:0000318"/>
    <property type="project" value="GO_Central"/>
</dbReference>